<proteinExistence type="predicted"/>
<dbReference type="EMBL" id="JAPWDQ010000004">
    <property type="protein sequence ID" value="KAJ5488639.1"/>
    <property type="molecule type" value="Genomic_DNA"/>
</dbReference>
<protein>
    <submittedName>
        <fullName evidence="1">Uncharacterized protein</fullName>
    </submittedName>
</protein>
<reference evidence="1" key="2">
    <citation type="journal article" date="2023" name="IMA Fungus">
        <title>Comparative genomic study of the Penicillium genus elucidates a diverse pangenome and 15 lateral gene transfer events.</title>
        <authorList>
            <person name="Petersen C."/>
            <person name="Sorensen T."/>
            <person name="Nielsen M.R."/>
            <person name="Sondergaard T.E."/>
            <person name="Sorensen J.L."/>
            <person name="Fitzpatrick D.A."/>
            <person name="Frisvad J.C."/>
            <person name="Nielsen K.L."/>
        </authorList>
    </citation>
    <scope>NUCLEOTIDE SEQUENCE</scope>
    <source>
        <strain evidence="1">IBT 30728</strain>
    </source>
</reference>
<accession>A0A9X0BXM2</accession>
<name>A0A9X0BXM2_9EURO</name>
<evidence type="ECO:0000313" key="1">
    <source>
        <dbReference type="EMBL" id="KAJ5488639.1"/>
    </source>
</evidence>
<keyword evidence="2" id="KW-1185">Reference proteome</keyword>
<organism evidence="1 2">
    <name type="scientific">Penicillium diatomitis</name>
    <dbReference type="NCBI Taxonomy" id="2819901"/>
    <lineage>
        <taxon>Eukaryota</taxon>
        <taxon>Fungi</taxon>
        <taxon>Dikarya</taxon>
        <taxon>Ascomycota</taxon>
        <taxon>Pezizomycotina</taxon>
        <taxon>Eurotiomycetes</taxon>
        <taxon>Eurotiomycetidae</taxon>
        <taxon>Eurotiales</taxon>
        <taxon>Aspergillaceae</taxon>
        <taxon>Penicillium</taxon>
    </lineage>
</organism>
<dbReference type="GeneID" id="81623380"/>
<reference evidence="1" key="1">
    <citation type="submission" date="2022-12" db="EMBL/GenBank/DDBJ databases">
        <authorList>
            <person name="Petersen C."/>
        </authorList>
    </citation>
    <scope>NUCLEOTIDE SEQUENCE</scope>
    <source>
        <strain evidence="1">IBT 30728</strain>
    </source>
</reference>
<evidence type="ECO:0000313" key="2">
    <source>
        <dbReference type="Proteomes" id="UP001148312"/>
    </source>
</evidence>
<dbReference type="Proteomes" id="UP001148312">
    <property type="component" value="Unassembled WGS sequence"/>
</dbReference>
<gene>
    <name evidence="1" type="ORF">N7539_003529</name>
</gene>
<sequence>MIRGLLGAMVLSTPSKGSLTPAVADAATKSLDDGVMLLGCLKSRDKRFPTGLTESASQAYDCGWMMEGFRMQAR</sequence>
<dbReference type="AlphaFoldDB" id="A0A9X0BXM2"/>
<dbReference type="RefSeq" id="XP_056790672.1">
    <property type="nucleotide sequence ID" value="XM_056933131.1"/>
</dbReference>
<comment type="caution">
    <text evidence="1">The sequence shown here is derived from an EMBL/GenBank/DDBJ whole genome shotgun (WGS) entry which is preliminary data.</text>
</comment>